<evidence type="ECO:0000313" key="2">
    <source>
        <dbReference type="Proteomes" id="UP001348369"/>
    </source>
</evidence>
<proteinExistence type="predicted"/>
<dbReference type="Proteomes" id="UP001348369">
    <property type="component" value="Chromosome"/>
</dbReference>
<protein>
    <submittedName>
        <fullName evidence="1">DUF6233 domain-containing protein</fullName>
    </submittedName>
</protein>
<dbReference type="EMBL" id="CP109109">
    <property type="protein sequence ID" value="WSC00088.1"/>
    <property type="molecule type" value="Genomic_DNA"/>
</dbReference>
<organism evidence="1 2">
    <name type="scientific">Streptomyces scopuliridis</name>
    <dbReference type="NCBI Taxonomy" id="452529"/>
    <lineage>
        <taxon>Bacteria</taxon>
        <taxon>Bacillati</taxon>
        <taxon>Actinomycetota</taxon>
        <taxon>Actinomycetes</taxon>
        <taxon>Kitasatosporales</taxon>
        <taxon>Streptomycetaceae</taxon>
        <taxon>Streptomyces</taxon>
    </lineage>
</organism>
<name>A0ACD4ZQK4_9ACTN</name>
<keyword evidence="2" id="KW-1185">Reference proteome</keyword>
<evidence type="ECO:0000313" key="1">
    <source>
        <dbReference type="EMBL" id="WSC00088.1"/>
    </source>
</evidence>
<sequence>MSDNPSARLEALRFLLRVQERDLERTRRWIAAEEGRAAEVAARRPPPPPPEWVAERGISANREPIAIHAGACSMARGKLQALTREQAVEALAVHGIRPCQLCRPDTDLGLL</sequence>
<accession>A0ACD4ZQK4</accession>
<gene>
    <name evidence="1" type="ORF">OG835_25885</name>
</gene>
<reference evidence="1" key="1">
    <citation type="submission" date="2022-10" db="EMBL/GenBank/DDBJ databases">
        <title>The complete genomes of actinobacterial strains from the NBC collection.</title>
        <authorList>
            <person name="Joergensen T.S."/>
            <person name="Alvarez Arevalo M."/>
            <person name="Sterndorff E.B."/>
            <person name="Faurdal D."/>
            <person name="Vuksanovic O."/>
            <person name="Mourched A.-S."/>
            <person name="Charusanti P."/>
            <person name="Shaw S."/>
            <person name="Blin K."/>
            <person name="Weber T."/>
        </authorList>
    </citation>
    <scope>NUCLEOTIDE SEQUENCE</scope>
    <source>
        <strain evidence="1">NBC 01771</strain>
    </source>
</reference>